<accession>A0A0M5J1E1</accession>
<keyword evidence="1" id="KW-0175">Coiled coil</keyword>
<sequence length="650" mass="74598">MYNNLDLNALGVDDIVEEYKLLHERHQQLKQSQEQDAQIIHELKRSLDTAHAAERYLSQELEQLSVSQNADNTMDPRMQQELEELRRKYKNLQAEQETLQLECDAKTEETSELKAKLETATRELEANAALRANSGHDECTARALALEQENSDLMQKLADYDDAKVQSTFAVAEQEKQVEILKDQVSCLEENLRSKRDELEEKLQLLESTQEQLVEANSKIAMLQSVPENNERKGNSLFAEVDDQRQVMKQLLASQKKSYLEMKKIFNESKFEIHRLKRENIAMHTELKACSTIFCNADKTYQDKLNQRIRHLMLQNTKLEQTLNVTQERLRDLANDKRETGELKSQLHSVHIQKASLEQQLRNVQQDMARWRFESLKSRCVLIDRENRLTEHKISFKPMQSMEFDIKEAQLQAALPRIVSVATAEVVNLVTPMKAEQAEAAAAEIIVLDTPMKKEVEEQQEQVHGIIKVKSPEQLLKTETLEEQQQMPAIKMEPAEIKCEEPEKATPLKPCLANIKAELAELDATIDSNTPIKNELCYNYEDLNTSLELNELELASLKPQRKGTPVKIKCANSEASSCQIRSILIKKRDIFAEDCHKNVQFSHNAPTVHNLSPDVEIKENQNPLEADTKPIRKTPNIIRRIVVASKKPTS</sequence>
<gene>
    <name evidence="2" type="ORF">Dbus_chr2Lg929</name>
</gene>
<feature type="coiled-coil region" evidence="1">
    <location>
        <begin position="75"/>
        <end position="226"/>
    </location>
</feature>
<evidence type="ECO:0000313" key="3">
    <source>
        <dbReference type="Proteomes" id="UP000494163"/>
    </source>
</evidence>
<evidence type="ECO:0000313" key="2">
    <source>
        <dbReference type="EMBL" id="ALC38844.1"/>
    </source>
</evidence>
<dbReference type="EMBL" id="CP012523">
    <property type="protein sequence ID" value="ALC38844.1"/>
    <property type="molecule type" value="Genomic_DNA"/>
</dbReference>
<keyword evidence="3" id="KW-1185">Reference proteome</keyword>
<name>A0A0M5J1E1_DROBS</name>
<evidence type="ECO:0000256" key="1">
    <source>
        <dbReference type="SAM" id="Coils"/>
    </source>
</evidence>
<dbReference type="Proteomes" id="UP000494163">
    <property type="component" value="Chromosome 2L"/>
</dbReference>
<organism evidence="2 3">
    <name type="scientific">Drosophila busckii</name>
    <name type="common">Fruit fly</name>
    <dbReference type="NCBI Taxonomy" id="30019"/>
    <lineage>
        <taxon>Eukaryota</taxon>
        <taxon>Metazoa</taxon>
        <taxon>Ecdysozoa</taxon>
        <taxon>Arthropoda</taxon>
        <taxon>Hexapoda</taxon>
        <taxon>Insecta</taxon>
        <taxon>Pterygota</taxon>
        <taxon>Neoptera</taxon>
        <taxon>Endopterygota</taxon>
        <taxon>Diptera</taxon>
        <taxon>Brachycera</taxon>
        <taxon>Muscomorpha</taxon>
        <taxon>Ephydroidea</taxon>
        <taxon>Drosophilidae</taxon>
        <taxon>Drosophila</taxon>
    </lineage>
</organism>
<feature type="coiled-coil region" evidence="1">
    <location>
        <begin position="302"/>
        <end position="374"/>
    </location>
</feature>
<reference evidence="2 3" key="1">
    <citation type="submission" date="2015-08" db="EMBL/GenBank/DDBJ databases">
        <title>Ancestral chromatin configuration constrains chromatin evolution on differentiating sex chromosomes in Drosophila.</title>
        <authorList>
            <person name="Zhou Q."/>
            <person name="Bachtrog D."/>
        </authorList>
    </citation>
    <scope>NUCLEOTIDE SEQUENCE [LARGE SCALE GENOMIC DNA]</scope>
    <source>
        <tissue evidence="2">Whole larvae</tissue>
    </source>
</reference>
<dbReference type="OMA" id="RENVAMH"/>
<dbReference type="AlphaFoldDB" id="A0A0M5J1E1"/>
<dbReference type="STRING" id="30019.A0A0M5J1E1"/>
<dbReference type="SMR" id="A0A0M5J1E1"/>
<dbReference type="OrthoDB" id="2121607at2759"/>
<protein>
    <submittedName>
        <fullName evidence="2">Spindly</fullName>
    </submittedName>
</protein>
<proteinExistence type="predicted"/>